<evidence type="ECO:0000313" key="1">
    <source>
        <dbReference type="EMBL" id="KAK8129241.1"/>
    </source>
</evidence>
<dbReference type="AlphaFoldDB" id="A0AAW0R5Z7"/>
<gene>
    <name evidence="1" type="ORF">PG999_001621</name>
</gene>
<reference evidence="1 2" key="1">
    <citation type="submission" date="2023-01" db="EMBL/GenBank/DDBJ databases">
        <title>Analysis of 21 Apiospora genomes using comparative genomics revels a genus with tremendous synthesis potential of carbohydrate active enzymes and secondary metabolites.</title>
        <authorList>
            <person name="Sorensen T."/>
        </authorList>
    </citation>
    <scope>NUCLEOTIDE SEQUENCE [LARGE SCALE GENOMIC DNA]</scope>
    <source>
        <strain evidence="1 2">CBS 117206</strain>
    </source>
</reference>
<organism evidence="1 2">
    <name type="scientific">Apiospora kogelbergensis</name>
    <dbReference type="NCBI Taxonomy" id="1337665"/>
    <lineage>
        <taxon>Eukaryota</taxon>
        <taxon>Fungi</taxon>
        <taxon>Dikarya</taxon>
        <taxon>Ascomycota</taxon>
        <taxon>Pezizomycotina</taxon>
        <taxon>Sordariomycetes</taxon>
        <taxon>Xylariomycetidae</taxon>
        <taxon>Amphisphaeriales</taxon>
        <taxon>Apiosporaceae</taxon>
        <taxon>Apiospora</taxon>
    </lineage>
</organism>
<comment type="caution">
    <text evidence="1">The sequence shown here is derived from an EMBL/GenBank/DDBJ whole genome shotgun (WGS) entry which is preliminary data.</text>
</comment>
<name>A0AAW0R5Z7_9PEZI</name>
<proteinExistence type="predicted"/>
<dbReference type="EMBL" id="JAQQWP010000002">
    <property type="protein sequence ID" value="KAK8129241.1"/>
    <property type="molecule type" value="Genomic_DNA"/>
</dbReference>
<sequence length="141" mass="15049">MSDGSGSDVTEAIATAQGVTNTDNKVLADADNDSSAAAATSTATETATATGAATASQGPTQFIRLMDLPIEIRHMIYGSMVTISRGPQSFVCYSNGHIFLTGLDLSFPWIATLSPDVFRYVMHPSRYQRISLDFTLLLEPP</sequence>
<protein>
    <submittedName>
        <fullName evidence="1">Uncharacterized protein</fullName>
    </submittedName>
</protein>
<evidence type="ECO:0000313" key="2">
    <source>
        <dbReference type="Proteomes" id="UP001392437"/>
    </source>
</evidence>
<accession>A0AAW0R5Z7</accession>
<keyword evidence="2" id="KW-1185">Reference proteome</keyword>
<dbReference type="Proteomes" id="UP001392437">
    <property type="component" value="Unassembled WGS sequence"/>
</dbReference>